<dbReference type="InterPro" id="IPR029751">
    <property type="entry name" value="Ribosomal_L25_dom"/>
</dbReference>
<evidence type="ECO:0000256" key="2">
    <source>
        <dbReference type="ARBA" id="ARBA00022884"/>
    </source>
</evidence>
<keyword evidence="9" id="KW-1185">Reference proteome</keyword>
<comment type="subunit">
    <text evidence="5">Part of the 50S ribosomal subunit; part of the 5S rRNA/L5/L18/L25 subcomplex. Contacts the 5S rRNA. Binds to the 5S rRNA independently of L5 and L18.</text>
</comment>
<dbReference type="InterPro" id="IPR037121">
    <property type="entry name" value="Ribosomal_bL25_C"/>
</dbReference>
<evidence type="ECO:0000259" key="6">
    <source>
        <dbReference type="Pfam" id="PF01386"/>
    </source>
</evidence>
<evidence type="ECO:0000256" key="5">
    <source>
        <dbReference type="HAMAP-Rule" id="MF_01334"/>
    </source>
</evidence>
<dbReference type="NCBIfam" id="TIGR00731">
    <property type="entry name" value="bL25_bact_ctc"/>
    <property type="match status" value="1"/>
</dbReference>
<evidence type="ECO:0000313" key="8">
    <source>
        <dbReference type="EMBL" id="MBM6819723.1"/>
    </source>
</evidence>
<evidence type="ECO:0000313" key="9">
    <source>
        <dbReference type="Proteomes" id="UP000767334"/>
    </source>
</evidence>
<comment type="similarity">
    <text evidence="5">Belongs to the bacterial ribosomal protein bL25 family. CTC subfamily.</text>
</comment>
<accession>A0ABS2FII0</accession>
<dbReference type="HAMAP" id="MF_01334">
    <property type="entry name" value="Ribosomal_bL25_CTC"/>
    <property type="match status" value="1"/>
</dbReference>
<evidence type="ECO:0000256" key="4">
    <source>
        <dbReference type="ARBA" id="ARBA00023274"/>
    </source>
</evidence>
<dbReference type="Proteomes" id="UP000767334">
    <property type="component" value="Unassembled WGS sequence"/>
</dbReference>
<dbReference type="PANTHER" id="PTHR33284">
    <property type="entry name" value="RIBOSOMAL PROTEIN L25/GLN-TRNA SYNTHETASE, ANTI-CODON-BINDING DOMAIN-CONTAINING PROTEIN"/>
    <property type="match status" value="1"/>
</dbReference>
<organism evidence="8 9">
    <name type="scientific">Clostridium saudiense</name>
    <dbReference type="NCBI Taxonomy" id="1414720"/>
    <lineage>
        <taxon>Bacteria</taxon>
        <taxon>Bacillati</taxon>
        <taxon>Bacillota</taxon>
        <taxon>Clostridia</taxon>
        <taxon>Eubacteriales</taxon>
        <taxon>Clostridiaceae</taxon>
        <taxon>Clostridium</taxon>
    </lineage>
</organism>
<keyword evidence="4 5" id="KW-0687">Ribonucleoprotein</keyword>
<dbReference type="InterPro" id="IPR020056">
    <property type="entry name" value="Rbsml_bL25/Gln-tRNA_synth_N"/>
</dbReference>
<gene>
    <name evidence="5" type="primary">rplY</name>
    <name evidence="5" type="synonym">ctc</name>
    <name evidence="8" type="ORF">H6A19_10310</name>
</gene>
<dbReference type="InterPro" id="IPR020930">
    <property type="entry name" value="Ribosomal_uL5_bac-type"/>
</dbReference>
<reference evidence="8 9" key="1">
    <citation type="journal article" date="2021" name="Sci. Rep.">
        <title>The distribution of antibiotic resistance genes in chicken gut microbiota commensals.</title>
        <authorList>
            <person name="Juricova H."/>
            <person name="Matiasovicova J."/>
            <person name="Kubasova T."/>
            <person name="Cejkova D."/>
            <person name="Rychlik I."/>
        </authorList>
    </citation>
    <scope>NUCLEOTIDE SEQUENCE [LARGE SCALE GENOMIC DNA]</scope>
    <source>
        <strain evidence="8 9">An435</strain>
    </source>
</reference>
<dbReference type="Pfam" id="PF01386">
    <property type="entry name" value="Ribosomal_L25p"/>
    <property type="match status" value="1"/>
</dbReference>
<evidence type="ECO:0000256" key="3">
    <source>
        <dbReference type="ARBA" id="ARBA00022980"/>
    </source>
</evidence>
<protein>
    <recommendedName>
        <fullName evidence="5">Large ribosomal subunit protein bL25</fullName>
    </recommendedName>
    <alternativeName>
        <fullName evidence="5">General stress protein CTC</fullName>
    </alternativeName>
</protein>
<evidence type="ECO:0000259" key="7">
    <source>
        <dbReference type="Pfam" id="PF14693"/>
    </source>
</evidence>
<name>A0ABS2FII0_9CLOT</name>
<sequence>MDNLVFNICERSEKGNKLRRNGEIPCIIYGNDRNKSLAVKMTKKEMIRLLKYPKSSIVSLRLNGVLKKCIVKEMQQDAFGKIIHIDFQSINKGDVVKLKIPVNFVGQEALDSKGLLLESFITDVELQGEADKFPDTLTVDVSKLEEGSQIFIKDLSIPSEIVLESNGDLAVAKISYNSRNKDVNQEQIE</sequence>
<dbReference type="InterPro" id="IPR001021">
    <property type="entry name" value="Ribosomal_bL25_long"/>
</dbReference>
<dbReference type="InterPro" id="IPR011035">
    <property type="entry name" value="Ribosomal_bL25/Gln-tRNA_synth"/>
</dbReference>
<dbReference type="InterPro" id="IPR020057">
    <property type="entry name" value="Ribosomal_bL25_b-dom"/>
</dbReference>
<dbReference type="CDD" id="cd00495">
    <property type="entry name" value="Ribosomal_L25_TL5_CTC"/>
    <property type="match status" value="1"/>
</dbReference>
<dbReference type="RefSeq" id="WP_166484727.1">
    <property type="nucleotide sequence ID" value="NZ_JACJLL010000059.1"/>
</dbReference>
<dbReference type="Gene3D" id="2.170.120.20">
    <property type="entry name" value="Ribosomal protein L25, beta domain"/>
    <property type="match status" value="1"/>
</dbReference>
<keyword evidence="3 5" id="KW-0689">Ribosomal protein</keyword>
<dbReference type="Gene3D" id="2.40.240.10">
    <property type="entry name" value="Ribosomal Protein L25, Chain P"/>
    <property type="match status" value="1"/>
</dbReference>
<dbReference type="EMBL" id="JACJLL010000059">
    <property type="protein sequence ID" value="MBM6819723.1"/>
    <property type="molecule type" value="Genomic_DNA"/>
</dbReference>
<evidence type="ECO:0000256" key="1">
    <source>
        <dbReference type="ARBA" id="ARBA00022730"/>
    </source>
</evidence>
<keyword evidence="2 5" id="KW-0694">RNA-binding</keyword>
<comment type="function">
    <text evidence="5">This is one of the proteins that binds to the 5S RNA in the ribosome where it forms part of the central protuberance.</text>
</comment>
<feature type="domain" description="Large ribosomal subunit protein bL25 L25" evidence="6">
    <location>
        <begin position="13"/>
        <end position="87"/>
    </location>
</feature>
<dbReference type="Pfam" id="PF14693">
    <property type="entry name" value="Ribosomal_TL5_C"/>
    <property type="match status" value="1"/>
</dbReference>
<dbReference type="SUPFAM" id="SSF50715">
    <property type="entry name" value="Ribosomal protein L25-like"/>
    <property type="match status" value="1"/>
</dbReference>
<dbReference type="PANTHER" id="PTHR33284:SF1">
    <property type="entry name" value="RIBOSOMAL PROTEIN L25_GLN-TRNA SYNTHETASE, ANTI-CODON-BINDING DOMAIN-CONTAINING PROTEIN"/>
    <property type="match status" value="1"/>
</dbReference>
<keyword evidence="1 5" id="KW-0699">rRNA-binding</keyword>
<proteinExistence type="inferred from homology"/>
<comment type="caution">
    <text evidence="8">The sequence shown here is derived from an EMBL/GenBank/DDBJ whole genome shotgun (WGS) entry which is preliminary data.</text>
</comment>
<feature type="domain" description="Large ribosomal subunit protein bL25 beta" evidence="7">
    <location>
        <begin position="96"/>
        <end position="175"/>
    </location>
</feature>
<dbReference type="GO" id="GO:0005840">
    <property type="term" value="C:ribosome"/>
    <property type="evidence" value="ECO:0007669"/>
    <property type="project" value="UniProtKB-KW"/>
</dbReference>